<dbReference type="InterPro" id="IPR010753">
    <property type="entry name" value="DUF1330"/>
</dbReference>
<protein>
    <submittedName>
        <fullName evidence="2">DUF1330 domain-containing protein</fullName>
    </submittedName>
</protein>
<dbReference type="EMBL" id="JACCGK010000015">
    <property type="protein sequence ID" value="NYT74075.1"/>
    <property type="molecule type" value="Genomic_DNA"/>
</dbReference>
<evidence type="ECO:0000313" key="3">
    <source>
        <dbReference type="Proteomes" id="UP000520876"/>
    </source>
</evidence>
<accession>A0A7Z0SNR0</accession>
<dbReference type="AlphaFoldDB" id="A0A7Z0SNR0"/>
<dbReference type="RefSeq" id="WP_180094137.1">
    <property type="nucleotide sequence ID" value="NZ_CAXAZJ010000018.1"/>
</dbReference>
<evidence type="ECO:0000259" key="1">
    <source>
        <dbReference type="Pfam" id="PF07045"/>
    </source>
</evidence>
<keyword evidence="3" id="KW-1185">Reference proteome</keyword>
<reference evidence="2 3" key="1">
    <citation type="submission" date="2020-07" db="EMBL/GenBank/DDBJ databases">
        <title>Halomonas sp. QX-2 draft genome sequence.</title>
        <authorList>
            <person name="Qiu X."/>
        </authorList>
    </citation>
    <scope>NUCLEOTIDE SEQUENCE [LARGE SCALE GENOMIC DNA]</scope>
    <source>
        <strain evidence="2 3">QX-2</strain>
    </source>
</reference>
<dbReference type="Pfam" id="PF07045">
    <property type="entry name" value="DUF1330"/>
    <property type="match status" value="1"/>
</dbReference>
<dbReference type="PANTHER" id="PTHR41521:SF4">
    <property type="entry name" value="BLR0684 PROTEIN"/>
    <property type="match status" value="1"/>
</dbReference>
<dbReference type="InterPro" id="IPR011008">
    <property type="entry name" value="Dimeric_a/b-barrel"/>
</dbReference>
<comment type="caution">
    <text evidence="2">The sequence shown here is derived from an EMBL/GenBank/DDBJ whole genome shotgun (WGS) entry which is preliminary data.</text>
</comment>
<feature type="domain" description="DUF1330" evidence="1">
    <location>
        <begin position="2"/>
        <end position="95"/>
    </location>
</feature>
<dbReference type="PANTHER" id="PTHR41521">
    <property type="match status" value="1"/>
</dbReference>
<name>A0A7Z0SNR0_9GAMM</name>
<proteinExistence type="predicted"/>
<organism evidence="2 3">
    <name type="scientific">Vreelandella sedimenti</name>
    <dbReference type="NCBI Taxonomy" id="2729618"/>
    <lineage>
        <taxon>Bacteria</taxon>
        <taxon>Pseudomonadati</taxon>
        <taxon>Pseudomonadota</taxon>
        <taxon>Gammaproteobacteria</taxon>
        <taxon>Oceanospirillales</taxon>
        <taxon>Halomonadaceae</taxon>
        <taxon>Vreelandella</taxon>
    </lineage>
</organism>
<gene>
    <name evidence="2" type="ORF">HZU72_16805</name>
</gene>
<dbReference type="Gene3D" id="3.30.70.100">
    <property type="match status" value="1"/>
</dbReference>
<dbReference type="Proteomes" id="UP000520876">
    <property type="component" value="Unassembled WGS sequence"/>
</dbReference>
<sequence>MPAYAVALIRETRFNPEIKQYLEGIDATLAPFSGKYLVHGGPYMPLEGAWAGDMVVIEFPSMEQAQGWYDSAAYKAIRPFRTRHTEGDVLLVQGVPEGHKGADILG</sequence>
<dbReference type="SUPFAM" id="SSF54909">
    <property type="entry name" value="Dimeric alpha+beta barrel"/>
    <property type="match status" value="1"/>
</dbReference>
<evidence type="ECO:0000313" key="2">
    <source>
        <dbReference type="EMBL" id="NYT74075.1"/>
    </source>
</evidence>